<keyword evidence="3" id="KW-1185">Reference proteome</keyword>
<evidence type="ECO:0000313" key="3">
    <source>
        <dbReference type="Proteomes" id="UP001314170"/>
    </source>
</evidence>
<gene>
    <name evidence="2" type="ORF">DCAF_LOCUS6502</name>
</gene>
<organism evidence="2 3">
    <name type="scientific">Dovyalis caffra</name>
    <dbReference type="NCBI Taxonomy" id="77055"/>
    <lineage>
        <taxon>Eukaryota</taxon>
        <taxon>Viridiplantae</taxon>
        <taxon>Streptophyta</taxon>
        <taxon>Embryophyta</taxon>
        <taxon>Tracheophyta</taxon>
        <taxon>Spermatophyta</taxon>
        <taxon>Magnoliopsida</taxon>
        <taxon>eudicotyledons</taxon>
        <taxon>Gunneridae</taxon>
        <taxon>Pentapetalae</taxon>
        <taxon>rosids</taxon>
        <taxon>fabids</taxon>
        <taxon>Malpighiales</taxon>
        <taxon>Salicaceae</taxon>
        <taxon>Flacourtieae</taxon>
        <taxon>Dovyalis</taxon>
    </lineage>
</organism>
<proteinExistence type="predicted"/>
<reference evidence="2 3" key="1">
    <citation type="submission" date="2024-01" db="EMBL/GenBank/DDBJ databases">
        <authorList>
            <person name="Waweru B."/>
        </authorList>
    </citation>
    <scope>NUCLEOTIDE SEQUENCE [LARGE SCALE GENOMIC DNA]</scope>
</reference>
<feature type="compositionally biased region" description="Polar residues" evidence="1">
    <location>
        <begin position="1"/>
        <end position="10"/>
    </location>
</feature>
<evidence type="ECO:0000256" key="1">
    <source>
        <dbReference type="SAM" id="MobiDB-lite"/>
    </source>
</evidence>
<dbReference type="AlphaFoldDB" id="A0AAV1R5S9"/>
<feature type="region of interest" description="Disordered" evidence="1">
    <location>
        <begin position="1"/>
        <end position="48"/>
    </location>
</feature>
<protein>
    <submittedName>
        <fullName evidence="2">Uncharacterized protein</fullName>
    </submittedName>
</protein>
<evidence type="ECO:0000313" key="2">
    <source>
        <dbReference type="EMBL" id="CAK7328763.1"/>
    </source>
</evidence>
<dbReference type="Proteomes" id="UP001314170">
    <property type="component" value="Unassembled WGS sequence"/>
</dbReference>
<comment type="caution">
    <text evidence="2">The sequence shown here is derived from an EMBL/GenBank/DDBJ whole genome shotgun (WGS) entry which is preliminary data.</text>
</comment>
<name>A0AAV1R5S9_9ROSI</name>
<accession>A0AAV1R5S9</accession>
<sequence length="79" mass="8658">MSSTLFSWSPGSKEMRARRELNTGLPVLGALTSSHGRREERSRPASSCLMGKTSFIPVARSGYGLGEESKRLNSGIEWN</sequence>
<dbReference type="EMBL" id="CAWUPB010000903">
    <property type="protein sequence ID" value="CAK7328763.1"/>
    <property type="molecule type" value="Genomic_DNA"/>
</dbReference>